<comment type="caution">
    <text evidence="1">The sequence shown here is derived from an EMBL/GenBank/DDBJ whole genome shotgun (WGS) entry which is preliminary data.</text>
</comment>
<name>X0ZKF4_9ZZZZ</name>
<dbReference type="EMBL" id="BART01006148">
    <property type="protein sequence ID" value="GAG58552.1"/>
    <property type="molecule type" value="Genomic_DNA"/>
</dbReference>
<accession>X0ZKF4</accession>
<protein>
    <submittedName>
        <fullName evidence="1">Uncharacterized protein</fullName>
    </submittedName>
</protein>
<organism evidence="1">
    <name type="scientific">marine sediment metagenome</name>
    <dbReference type="NCBI Taxonomy" id="412755"/>
    <lineage>
        <taxon>unclassified sequences</taxon>
        <taxon>metagenomes</taxon>
        <taxon>ecological metagenomes</taxon>
    </lineage>
</organism>
<evidence type="ECO:0000313" key="1">
    <source>
        <dbReference type="EMBL" id="GAG58552.1"/>
    </source>
</evidence>
<gene>
    <name evidence="1" type="ORF">S01H4_13997</name>
</gene>
<sequence length="161" mass="17629">MSGEGVCNPLDETQLLANIATLQAAVDDLDADVVLLQADVDAIEALVAAEGILEETGGELTTDGNEQNVYINNAPAGVYVPTWFNLNFTNHTATETVVIRTYYRTAPGGAWVRDDNEPVVGIPVNLLVWVKLKEARYGIRVTIEKTVGTNRAYVWQVFYEV</sequence>
<dbReference type="AlphaFoldDB" id="X0ZKF4"/>
<proteinExistence type="predicted"/>
<reference evidence="1" key="1">
    <citation type="journal article" date="2014" name="Front. Microbiol.">
        <title>High frequency of phylogenetically diverse reductive dehalogenase-homologous genes in deep subseafloor sedimentary metagenomes.</title>
        <authorList>
            <person name="Kawai M."/>
            <person name="Futagami T."/>
            <person name="Toyoda A."/>
            <person name="Takaki Y."/>
            <person name="Nishi S."/>
            <person name="Hori S."/>
            <person name="Arai W."/>
            <person name="Tsubouchi T."/>
            <person name="Morono Y."/>
            <person name="Uchiyama I."/>
            <person name="Ito T."/>
            <person name="Fujiyama A."/>
            <person name="Inagaki F."/>
            <person name="Takami H."/>
        </authorList>
    </citation>
    <scope>NUCLEOTIDE SEQUENCE</scope>
    <source>
        <strain evidence="1">Expedition CK06-06</strain>
    </source>
</reference>